<organism evidence="3 5">
    <name type="scientific">Flavobacterium lindanitolerans</name>
    <dbReference type="NCBI Taxonomy" id="428988"/>
    <lineage>
        <taxon>Bacteria</taxon>
        <taxon>Pseudomonadati</taxon>
        <taxon>Bacteroidota</taxon>
        <taxon>Flavobacteriia</taxon>
        <taxon>Flavobacteriales</taxon>
        <taxon>Flavobacteriaceae</taxon>
        <taxon>Flavobacterium</taxon>
    </lineage>
</organism>
<evidence type="ECO:0000256" key="1">
    <source>
        <dbReference type="SAM" id="MobiDB-lite"/>
    </source>
</evidence>
<comment type="caution">
    <text evidence="3">The sequence shown here is derived from an EMBL/GenBank/DDBJ whole genome shotgun (WGS) entry which is preliminary data.</text>
</comment>
<dbReference type="Proteomes" id="UP000233767">
    <property type="component" value="Unassembled WGS sequence"/>
</dbReference>
<feature type="compositionally biased region" description="Polar residues" evidence="1">
    <location>
        <begin position="7"/>
        <end position="16"/>
    </location>
</feature>
<accession>A0A497VAJ2</accession>
<proteinExistence type="predicted"/>
<name>A0A497VAJ2_9FLAO</name>
<dbReference type="AlphaFoldDB" id="A0A497VAJ2"/>
<evidence type="ECO:0000313" key="5">
    <source>
        <dbReference type="Proteomes" id="UP000275027"/>
    </source>
</evidence>
<dbReference type="EMBL" id="RCCB01000010">
    <property type="protein sequence ID" value="RLJ35219.1"/>
    <property type="molecule type" value="Genomic_DNA"/>
</dbReference>
<reference evidence="2 4" key="1">
    <citation type="submission" date="2017-12" db="EMBL/GenBank/DDBJ databases">
        <title>Genomic Encyclopedia of Type Strains, Phase III (KMG-III): the genomes of soil and plant-associated and newly described type strains.</title>
        <authorList>
            <person name="Whitman W."/>
        </authorList>
    </citation>
    <scope>NUCLEOTIDE SEQUENCE [LARGE SCALE GENOMIC DNA]</scope>
    <source>
        <strain evidence="2 4">IP-10</strain>
    </source>
</reference>
<keyword evidence="4" id="KW-1185">Reference proteome</keyword>
<dbReference type="EMBL" id="PJND01000007">
    <property type="protein sequence ID" value="PKW29280.1"/>
    <property type="molecule type" value="Genomic_DNA"/>
</dbReference>
<sequence length="513" mass="56448">MPITIDDTGQTVTLNPPYSPVTPDDSLQKITRVYFAKKTVTREGANVAFTRIDSLHAQQEGGQNLPYDSVLGKTVYLVIETENMATLSIDAVIRPADNTLTGNTETLNLMWFNPATQNFEVRRKMTAVVGNFDALNNKGTTENPSGSHDHYTNLADHENKAIIKLQLRPSLRTDFNTWAANIAAAATHTANLEVVVERTDNEACAYGPDSTEEVKEAGIFLNSDAQGRFRVGNRNFYEIYARVLSGRTNNRNTYTDGTYNFLPMNGTVRRKISKLENPSSTQVTYYHYDIYGNEVFIATCDKTSVMGRNNGQQLGAVPPGALRTENAPAGGAAQTNHIFANAIVTTGTHRNDRNARAFPGALRIVRYTASGTNVPLVRMPDTLNVTVNGRVIAYGFSNTQRRFCNPDCFAAFVGVLSQYGLAGVNSTGMCFGDATSYPSLAHPNGDSVDTSYLANRQNEQDLLNAFVDWNFAQVIAGTTQQAWLRNAHRYAGDHNDHLHSGDFDSNSIHNIYQ</sequence>
<protein>
    <submittedName>
        <fullName evidence="3">Uncharacterized protein</fullName>
    </submittedName>
</protein>
<evidence type="ECO:0000313" key="2">
    <source>
        <dbReference type="EMBL" id="PKW29280.1"/>
    </source>
</evidence>
<evidence type="ECO:0000313" key="4">
    <source>
        <dbReference type="Proteomes" id="UP000233767"/>
    </source>
</evidence>
<dbReference type="RefSeq" id="WP_101471235.1">
    <property type="nucleotide sequence ID" value="NZ_PJND01000007.1"/>
</dbReference>
<feature type="region of interest" description="Disordered" evidence="1">
    <location>
        <begin position="1"/>
        <end position="21"/>
    </location>
</feature>
<gene>
    <name evidence="2" type="ORF">B0G92_0911</name>
    <name evidence="3" type="ORF">CLV50_0594</name>
</gene>
<dbReference type="Proteomes" id="UP000275027">
    <property type="component" value="Unassembled WGS sequence"/>
</dbReference>
<reference evidence="3 5" key="2">
    <citation type="submission" date="2018-10" db="EMBL/GenBank/DDBJ databases">
        <title>Genomic Encyclopedia of Archaeal and Bacterial Type Strains, Phase II (KMG-II): from individual species to whole genera.</title>
        <authorList>
            <person name="Goeker M."/>
        </authorList>
    </citation>
    <scope>NUCLEOTIDE SEQUENCE [LARGE SCALE GENOMIC DNA]</scope>
    <source>
        <strain evidence="3 5">DSM 21886</strain>
    </source>
</reference>
<evidence type="ECO:0000313" key="3">
    <source>
        <dbReference type="EMBL" id="RLJ35219.1"/>
    </source>
</evidence>